<proteinExistence type="predicted"/>
<evidence type="ECO:0000313" key="3">
    <source>
        <dbReference type="EMBL" id="ABD85926.1"/>
    </source>
</evidence>
<dbReference type="EMBL" id="CP000301">
    <property type="protein sequence ID" value="ABD85926.1"/>
    <property type="molecule type" value="Genomic_DNA"/>
</dbReference>
<dbReference type="STRING" id="316056.RPC_0351"/>
<gene>
    <name evidence="3" type="ordered locus">RPC_0351</name>
</gene>
<feature type="compositionally biased region" description="Polar residues" evidence="1">
    <location>
        <begin position="32"/>
        <end position="45"/>
    </location>
</feature>
<name>Q21CG0_RHOPB</name>
<protein>
    <submittedName>
        <fullName evidence="3">Uncharacterized protein</fullName>
    </submittedName>
</protein>
<accession>Q21CG0</accession>
<evidence type="ECO:0000256" key="2">
    <source>
        <dbReference type="SAM" id="Phobius"/>
    </source>
</evidence>
<organism evidence="3">
    <name type="scientific">Rhodopseudomonas palustris (strain BisB18)</name>
    <dbReference type="NCBI Taxonomy" id="316056"/>
    <lineage>
        <taxon>Bacteria</taxon>
        <taxon>Pseudomonadati</taxon>
        <taxon>Pseudomonadota</taxon>
        <taxon>Alphaproteobacteria</taxon>
        <taxon>Hyphomicrobiales</taxon>
        <taxon>Nitrobacteraceae</taxon>
        <taxon>Rhodopseudomonas</taxon>
    </lineage>
</organism>
<keyword evidence="2" id="KW-1133">Transmembrane helix</keyword>
<reference evidence="3" key="1">
    <citation type="submission" date="2006-03" db="EMBL/GenBank/DDBJ databases">
        <title>Complete sequence of Rhodopseudomonas palustris BisB18.</title>
        <authorList>
            <consortium name="US DOE Joint Genome Institute"/>
            <person name="Copeland A."/>
            <person name="Lucas S."/>
            <person name="Lapidus A."/>
            <person name="Barry K."/>
            <person name="Detter J.C."/>
            <person name="Glavina del Rio T."/>
            <person name="Hammon N."/>
            <person name="Israni S."/>
            <person name="Dalin E."/>
            <person name="Tice H."/>
            <person name="Pitluck S."/>
            <person name="Chain P."/>
            <person name="Malfatti S."/>
            <person name="Shin M."/>
            <person name="Vergez L."/>
            <person name="Schmutz J."/>
            <person name="Larimer F."/>
            <person name="Land M."/>
            <person name="Hauser L."/>
            <person name="Pelletier D.A."/>
            <person name="Kyrpides N."/>
            <person name="Anderson I."/>
            <person name="Oda Y."/>
            <person name="Harwood C.S."/>
            <person name="Richardson P."/>
        </authorList>
    </citation>
    <scope>NUCLEOTIDE SEQUENCE [LARGE SCALE GENOMIC DNA]</scope>
    <source>
        <strain evidence="3">BisB18</strain>
    </source>
</reference>
<dbReference type="HOGENOM" id="CLU_2059597_0_0_5"/>
<keyword evidence="2" id="KW-0472">Membrane</keyword>
<feature type="transmembrane region" description="Helical" evidence="2">
    <location>
        <begin position="6"/>
        <end position="24"/>
    </location>
</feature>
<feature type="region of interest" description="Disordered" evidence="1">
    <location>
        <begin position="31"/>
        <end position="52"/>
    </location>
</feature>
<sequence length="119" mass="12809">MVLAWPAIGVAAMCLFGWFMSRWIDRTYPRKSATSAAVTNGTSPSAGPFKGNAMQTATVVGVMPAADPNRGPEPAEGLDQLRERLARLQADSTRNGLDIKRIEVLIEEKNPADQSLPSP</sequence>
<evidence type="ECO:0000256" key="1">
    <source>
        <dbReference type="SAM" id="MobiDB-lite"/>
    </source>
</evidence>
<keyword evidence="2" id="KW-0812">Transmembrane</keyword>
<dbReference type="AlphaFoldDB" id="Q21CG0"/>
<dbReference type="KEGG" id="rpc:RPC_0351"/>